<keyword evidence="1" id="KW-0472">Membrane</keyword>
<reference evidence="2 3" key="1">
    <citation type="submission" date="2021-04" db="EMBL/GenBank/DDBJ databases">
        <title>Description of novel Flavobacterium sp. F-328.</title>
        <authorList>
            <person name="Saticioglu I.B."/>
        </authorList>
    </citation>
    <scope>NUCLEOTIDE SEQUENCE [LARGE SCALE GENOMIC DNA]</scope>
    <source>
        <strain evidence="2 3">F-328</strain>
    </source>
</reference>
<proteinExistence type="predicted"/>
<keyword evidence="3" id="KW-1185">Reference proteome</keyword>
<evidence type="ECO:0000313" key="3">
    <source>
        <dbReference type="Proteomes" id="UP000679008"/>
    </source>
</evidence>
<sequence length="172" mass="20025">MKFLIPKSHRIKHKILEFLSKERMKNGGLNQTKDFTFPLKEISTRIGERFSDVYTVSDYLFYKKLVYFTKNGEDVENPKCWVSDDGIELYTSFSLINDGKILNTTLYSNLTSIIFTIILGSITMFTVYSSDKNTKEIEKKVNELEKRNLLNEQRLLNLSKALLNEKKSGMSR</sequence>
<protein>
    <submittedName>
        <fullName evidence="2">Uncharacterized protein</fullName>
    </submittedName>
</protein>
<keyword evidence="1" id="KW-0812">Transmembrane</keyword>
<evidence type="ECO:0000256" key="1">
    <source>
        <dbReference type="SAM" id="Phobius"/>
    </source>
</evidence>
<organism evidence="2 3">
    <name type="scientific">Flavobacterium erciyesense</name>
    <dbReference type="NCBI Taxonomy" id="2825842"/>
    <lineage>
        <taxon>Bacteria</taxon>
        <taxon>Pseudomonadati</taxon>
        <taxon>Bacteroidota</taxon>
        <taxon>Flavobacteriia</taxon>
        <taxon>Flavobacteriales</taxon>
        <taxon>Flavobacteriaceae</taxon>
        <taxon>Flavobacterium</taxon>
    </lineage>
</organism>
<keyword evidence="1" id="KW-1133">Transmembrane helix</keyword>
<comment type="caution">
    <text evidence="2">The sequence shown here is derived from an EMBL/GenBank/DDBJ whole genome shotgun (WGS) entry which is preliminary data.</text>
</comment>
<dbReference type="RefSeq" id="WP_210788140.1">
    <property type="nucleotide sequence ID" value="NZ_JAGPXB010000001.1"/>
</dbReference>
<dbReference type="Proteomes" id="UP000679008">
    <property type="component" value="Unassembled WGS sequence"/>
</dbReference>
<gene>
    <name evidence="2" type="ORF">KBJ98_02705</name>
</gene>
<name>A0ABS5D0R5_9FLAO</name>
<evidence type="ECO:0000313" key="2">
    <source>
        <dbReference type="EMBL" id="MBQ0907608.1"/>
    </source>
</evidence>
<accession>A0ABS5D0R5</accession>
<dbReference type="EMBL" id="JAGPXB010000001">
    <property type="protein sequence ID" value="MBQ0907608.1"/>
    <property type="molecule type" value="Genomic_DNA"/>
</dbReference>
<feature type="transmembrane region" description="Helical" evidence="1">
    <location>
        <begin position="106"/>
        <end position="128"/>
    </location>
</feature>